<dbReference type="PROSITE" id="PS50887">
    <property type="entry name" value="GGDEF"/>
    <property type="match status" value="1"/>
</dbReference>
<dbReference type="Pfam" id="PF00990">
    <property type="entry name" value="GGDEF"/>
    <property type="match status" value="1"/>
</dbReference>
<reference evidence="2 3" key="1">
    <citation type="submission" date="2014-02" db="EMBL/GenBank/DDBJ databases">
        <title>Diversity of Thermotogales isolates from hydrothermal vents.</title>
        <authorList>
            <person name="Haverkamp T.H.A."/>
            <person name="Lossouarn J."/>
            <person name="Geslin C."/>
            <person name="Nesbo C.L."/>
        </authorList>
    </citation>
    <scope>NUCLEOTIDE SEQUENCE [LARGE SCALE GENOMIC DNA]</scope>
    <source>
        <strain evidence="2 3">431</strain>
    </source>
</reference>
<dbReference type="PANTHER" id="PTHR45138">
    <property type="entry name" value="REGULATORY COMPONENTS OF SENSORY TRANSDUCTION SYSTEM"/>
    <property type="match status" value="1"/>
</dbReference>
<accession>A0ABM6GFV8</accession>
<dbReference type="SMART" id="SM00267">
    <property type="entry name" value="GGDEF"/>
    <property type="match status" value="1"/>
</dbReference>
<organism evidence="2 3">
    <name type="scientific">Thermosipho melanesiensis</name>
    <dbReference type="NCBI Taxonomy" id="46541"/>
    <lineage>
        <taxon>Bacteria</taxon>
        <taxon>Thermotogati</taxon>
        <taxon>Thermotogota</taxon>
        <taxon>Thermotogae</taxon>
        <taxon>Thermotogales</taxon>
        <taxon>Fervidobacteriaceae</taxon>
        <taxon>Thermosipho</taxon>
    </lineage>
</organism>
<dbReference type="Gene3D" id="3.30.70.270">
    <property type="match status" value="1"/>
</dbReference>
<dbReference type="SUPFAM" id="SSF55073">
    <property type="entry name" value="Nucleotide cyclase"/>
    <property type="match status" value="1"/>
</dbReference>
<dbReference type="PANTHER" id="PTHR45138:SF9">
    <property type="entry name" value="DIGUANYLATE CYCLASE DGCM-RELATED"/>
    <property type="match status" value="1"/>
</dbReference>
<feature type="domain" description="GGDEF" evidence="1">
    <location>
        <begin position="1207"/>
        <end position="1338"/>
    </location>
</feature>
<sequence>MNIVKFFRNTYNGPEYIVDVDGNLKRMKILDKKSIGSFLELSNYFNLVNYISTFLKPERYEIETEKAVLYFSYSGEESVKLEDLSLDLKKELSVLLLNLVQEIYHIPNLYFPVFSVDDILIKGNSFVIQPPIWTKKKEIPDSKENLFIAPEFIKKKEINEKSSIYVIGKVIEKLGIYELKRIVEEMVVEDFTKRSVHFAMPSVFKSFLELNFVVPTIQRPELNELMNVLNLRESVFIGVVGEQRMGKTTLLNLLQERLVSEGKLVIRATGIAQFVLQLLQIAAGKADEDILSQIENIINNGGKVDTLVPLVGSVIDDLEQLFVLVDDYQEKFDNFKVFLKELFSLNFKVKHKVVAFSTEKFSDFDKVIYLKPFSKGQIEELLTKTFFNLERKEVFSDFLYKVSNGYPGILVEVLRTLVEKGLLRKNVEKDSWECELEKLGDFDFENIFDVFDGLNKEYFEKLKYLSVLGQKFTDDEIELLEGVIGWSFSDIIKVAENKGILYREYSNLRFTLRQYWERLYDTVENKKQLHKKLICQYLKLDFFGVYQKVAWHFRMIGDERKALIYYLKSIKRGLEKYYSPNILREMIAEAEKLLPKNKYLYSLIRYKVEIYYRVFREIDFEIPDKKIFEYWKIAAKYVNQKNKEVVEFFEKDKDRLKGFGKFGTYRRVLLYYYALFNLRMYEKIDILTLEKISKIPEVESKFVLELKVRALILLGSIISNRDRVLAEHYYEEAKTIAKEKGLFHFLPTIYNNLSINIGNLVIANQLYDKAIYYSEIIGLTNLSITSKINKIQSMLYMGDINKFFVELLKLRRILELKDLKFELAETYKLEALYHVYNREFEDGLKDIMVARNILEKLQLGSSYLRLLFLLYVFTEKINYVRNMYNENKDARDLKDWGFSYFVKLVFAENDEDFRKIWEEYRDSEVFLWREEIFAIFGEKIAKVDPEGFFEQLRFFEKNYATQGLKLSLAMLYEGFAKYYKTLGKDYRYGLYISKAYSLYREMGFENYVEILEKKEIFKMNPYFKKSLDLTKVYDNKNLSKELRDYFSKTSFAMGILEELKAIEEIEEPQNIVNYFASKILQILPVNGIEIFVKDVQIGQDFKFSSVENVERRDLIEKNPLRVKISDKIDKYLDYYIYISNEKLNIDDEELSNILEILKIVEFGFITAIKSSLLRLRSFLDPLTKLYTRYYFAEKIDEYFEKAKKFKERLSIIMCDLDHFKKINDKYGHLLGDEVLREIAKILKENVRRNNDIVGRYGGEEFIILLPNSSLNYAKEIAERLRKKIEAIDKFPFKVTMSFGIASYPEVLVKTSDELVGYADDALYKAKELGRNRVIVFEVN</sequence>
<dbReference type="InterPro" id="IPR027417">
    <property type="entry name" value="P-loop_NTPase"/>
</dbReference>
<gene>
    <name evidence="2" type="ORF">BW47_08115</name>
</gene>
<dbReference type="InterPro" id="IPR043128">
    <property type="entry name" value="Rev_trsase/Diguanyl_cyclase"/>
</dbReference>
<dbReference type="RefSeq" id="WP_012057732.1">
    <property type="nucleotide sequence ID" value="NZ_CP007389.1"/>
</dbReference>
<evidence type="ECO:0000313" key="2">
    <source>
        <dbReference type="EMBL" id="APT74433.1"/>
    </source>
</evidence>
<evidence type="ECO:0000313" key="3">
    <source>
        <dbReference type="Proteomes" id="UP000185490"/>
    </source>
</evidence>
<dbReference type="CDD" id="cd01949">
    <property type="entry name" value="GGDEF"/>
    <property type="match status" value="1"/>
</dbReference>
<dbReference type="InterPro" id="IPR029787">
    <property type="entry name" value="Nucleotide_cyclase"/>
</dbReference>
<dbReference type="InterPro" id="IPR050469">
    <property type="entry name" value="Diguanylate_Cyclase"/>
</dbReference>
<dbReference type="EMBL" id="CP007389">
    <property type="protein sequence ID" value="APT74433.1"/>
    <property type="molecule type" value="Genomic_DNA"/>
</dbReference>
<keyword evidence="3" id="KW-1185">Reference proteome</keyword>
<evidence type="ECO:0000259" key="1">
    <source>
        <dbReference type="PROSITE" id="PS50887"/>
    </source>
</evidence>
<dbReference type="NCBIfam" id="TIGR00254">
    <property type="entry name" value="GGDEF"/>
    <property type="match status" value="1"/>
</dbReference>
<proteinExistence type="predicted"/>
<dbReference type="SUPFAM" id="SSF52540">
    <property type="entry name" value="P-loop containing nucleoside triphosphate hydrolases"/>
    <property type="match status" value="1"/>
</dbReference>
<protein>
    <submittedName>
        <fullName evidence="2">Diguanylate cyclase</fullName>
    </submittedName>
</protein>
<dbReference type="InterPro" id="IPR000160">
    <property type="entry name" value="GGDEF_dom"/>
</dbReference>
<name>A0ABM6GFV8_9BACT</name>
<dbReference type="Proteomes" id="UP000185490">
    <property type="component" value="Chromosome"/>
</dbReference>